<comment type="caution">
    <text evidence="2">The sequence shown here is derived from an EMBL/GenBank/DDBJ whole genome shotgun (WGS) entry which is preliminary data.</text>
</comment>
<keyword evidence="1" id="KW-0472">Membrane</keyword>
<evidence type="ECO:0000256" key="1">
    <source>
        <dbReference type="SAM" id="Phobius"/>
    </source>
</evidence>
<keyword evidence="1" id="KW-1133">Transmembrane helix</keyword>
<dbReference type="Proteomes" id="UP000251714">
    <property type="component" value="Unassembled WGS sequence"/>
</dbReference>
<feature type="transmembrane region" description="Helical" evidence="1">
    <location>
        <begin position="99"/>
        <end position="119"/>
    </location>
</feature>
<evidence type="ECO:0000313" key="3">
    <source>
        <dbReference type="Proteomes" id="UP000251714"/>
    </source>
</evidence>
<accession>A0A365NIE6</accession>
<gene>
    <name evidence="2" type="ORF">FPRO05_08021</name>
</gene>
<keyword evidence="1" id="KW-0812">Transmembrane</keyword>
<dbReference type="EMBL" id="PKMI01000008">
    <property type="protein sequence ID" value="RBA20574.1"/>
    <property type="molecule type" value="Genomic_DNA"/>
</dbReference>
<evidence type="ECO:0000313" key="2">
    <source>
        <dbReference type="EMBL" id="RBA20574.1"/>
    </source>
</evidence>
<name>A0A365NIE6_GIBIN</name>
<protein>
    <submittedName>
        <fullName evidence="2">Uncharacterized protein</fullName>
    </submittedName>
</protein>
<dbReference type="InterPro" id="IPR011009">
    <property type="entry name" value="Kinase-like_dom_sf"/>
</dbReference>
<dbReference type="AlphaFoldDB" id="A0A365NIE6"/>
<dbReference type="InterPro" id="IPR051678">
    <property type="entry name" value="AGP_Transferase"/>
</dbReference>
<reference evidence="2 3" key="1">
    <citation type="submission" date="2017-12" db="EMBL/GenBank/DDBJ databases">
        <title>Genome sequence of the mycotoxigenic crop pathogen Fusarium proliferatum, strain ITEM 2341 from Date Palm.</title>
        <authorList>
            <person name="Almiman B.F."/>
            <person name="Shittu T.A."/>
            <person name="Muthumeenakshi S."/>
            <person name="Baroncelli R."/>
            <person name="Sreenivasaprasada S."/>
        </authorList>
    </citation>
    <scope>NUCLEOTIDE SEQUENCE [LARGE SCALE GENOMIC DNA]</scope>
    <source>
        <strain evidence="2 3">ITEM 2341</strain>
    </source>
</reference>
<organism evidence="2 3">
    <name type="scientific">Gibberella intermedia</name>
    <name type="common">Bulb rot disease fungus</name>
    <name type="synonym">Fusarium proliferatum</name>
    <dbReference type="NCBI Taxonomy" id="948311"/>
    <lineage>
        <taxon>Eukaryota</taxon>
        <taxon>Fungi</taxon>
        <taxon>Dikarya</taxon>
        <taxon>Ascomycota</taxon>
        <taxon>Pezizomycotina</taxon>
        <taxon>Sordariomycetes</taxon>
        <taxon>Hypocreomycetidae</taxon>
        <taxon>Hypocreales</taxon>
        <taxon>Nectriaceae</taxon>
        <taxon>Fusarium</taxon>
        <taxon>Fusarium fujikuroi species complex</taxon>
    </lineage>
</organism>
<proteinExistence type="predicted"/>
<sequence length="526" mass="59489">MKDKIYYFAKFNLPALLSLAEQRRGQPCTCDITQMPKCGSLNWVIFLCFQDGVEWVFRSPKSDSDSFYSVDTASKILVSEASTLLYLQANTSIPVPQVFSYRLAVFLILMVLLLIFSSGSSDNDIGIPYILQSKALGRSLGSYAWSPPRYQVPRLQYRSPPMPISDENRGKIMRQLGAFMSELSTHRFDSIGSLFREGDASYVVGECLSPSLTWQERDSLGLDSGPFNNEHDYLVSLISAFTSHAKELSLTPHVFFAPVPDMADYESLSSYQKASRRWNDFVAIGQKIEHSKNILYYCIAGQLLSEMIDDLSLDGAGSFAISHPDLHLGNIYVDEDFNITSIIDWSSASTGPVSEILAAPSLGSSAAPPSAYLTTAYRSGFIQEANKRTQPLPDAVLWKRSEIMWYFTRLTRLLSKNDYQLFERMFELIYNKDAFAHGKERILGLFREHAGRDENVRLLAKLQEDDLSVEELQERERACFSPKRSVNTDSIAVAIKLTLMSEINPTFLADRRLWKWVEETREQDGL</sequence>
<dbReference type="PANTHER" id="PTHR21310:SF15">
    <property type="entry name" value="AMINOGLYCOSIDE PHOSPHOTRANSFERASE DOMAIN-CONTAINING PROTEIN"/>
    <property type="match status" value="1"/>
</dbReference>
<dbReference type="PANTHER" id="PTHR21310">
    <property type="entry name" value="AMINOGLYCOSIDE PHOSPHOTRANSFERASE-RELATED-RELATED"/>
    <property type="match status" value="1"/>
</dbReference>
<dbReference type="SUPFAM" id="SSF56112">
    <property type="entry name" value="Protein kinase-like (PK-like)"/>
    <property type="match status" value="1"/>
</dbReference>